<protein>
    <submittedName>
        <fullName evidence="2">Uncharacterized protein</fullName>
    </submittedName>
</protein>
<dbReference type="EMBL" id="GBRH01244771">
    <property type="protein sequence ID" value="JAD53124.1"/>
    <property type="molecule type" value="Transcribed_RNA"/>
</dbReference>
<feature type="region of interest" description="Disordered" evidence="1">
    <location>
        <begin position="1"/>
        <end position="25"/>
    </location>
</feature>
<organism evidence="2">
    <name type="scientific">Arundo donax</name>
    <name type="common">Giant reed</name>
    <name type="synonym">Donax arundinaceus</name>
    <dbReference type="NCBI Taxonomy" id="35708"/>
    <lineage>
        <taxon>Eukaryota</taxon>
        <taxon>Viridiplantae</taxon>
        <taxon>Streptophyta</taxon>
        <taxon>Embryophyta</taxon>
        <taxon>Tracheophyta</taxon>
        <taxon>Spermatophyta</taxon>
        <taxon>Magnoliopsida</taxon>
        <taxon>Liliopsida</taxon>
        <taxon>Poales</taxon>
        <taxon>Poaceae</taxon>
        <taxon>PACMAD clade</taxon>
        <taxon>Arundinoideae</taxon>
        <taxon>Arundineae</taxon>
        <taxon>Arundo</taxon>
    </lineage>
</organism>
<evidence type="ECO:0000256" key="1">
    <source>
        <dbReference type="SAM" id="MobiDB-lite"/>
    </source>
</evidence>
<name>A0A0A9AN61_ARUDO</name>
<accession>A0A0A9AN61</accession>
<sequence>MREALSRQQGGTQRLIRTRRPLLEQ</sequence>
<reference evidence="2" key="2">
    <citation type="journal article" date="2015" name="Data Brief">
        <title>Shoot transcriptome of the giant reed, Arundo donax.</title>
        <authorList>
            <person name="Barrero R.A."/>
            <person name="Guerrero F.D."/>
            <person name="Moolhuijzen P."/>
            <person name="Goolsby J.A."/>
            <person name="Tidwell J."/>
            <person name="Bellgard S.E."/>
            <person name="Bellgard M.I."/>
        </authorList>
    </citation>
    <scope>NUCLEOTIDE SEQUENCE</scope>
    <source>
        <tissue evidence="2">Shoot tissue taken approximately 20 cm above the soil surface</tissue>
    </source>
</reference>
<evidence type="ECO:0000313" key="2">
    <source>
        <dbReference type="EMBL" id="JAD53124.1"/>
    </source>
</evidence>
<proteinExistence type="predicted"/>
<dbReference type="AlphaFoldDB" id="A0A0A9AN61"/>
<reference evidence="2" key="1">
    <citation type="submission" date="2014-09" db="EMBL/GenBank/DDBJ databases">
        <authorList>
            <person name="Magalhaes I.L.F."/>
            <person name="Oliveira U."/>
            <person name="Santos F.R."/>
            <person name="Vidigal T.H.D.A."/>
            <person name="Brescovit A.D."/>
            <person name="Santos A.J."/>
        </authorList>
    </citation>
    <scope>NUCLEOTIDE SEQUENCE</scope>
    <source>
        <tissue evidence="2">Shoot tissue taken approximately 20 cm above the soil surface</tissue>
    </source>
</reference>
<feature type="compositionally biased region" description="Polar residues" evidence="1">
    <location>
        <begin position="1"/>
        <end position="12"/>
    </location>
</feature>
<feature type="compositionally biased region" description="Basic residues" evidence="1">
    <location>
        <begin position="16"/>
        <end position="25"/>
    </location>
</feature>